<keyword evidence="1" id="KW-0175">Coiled coil</keyword>
<feature type="transmembrane region" description="Helical" evidence="2">
    <location>
        <begin position="36"/>
        <end position="55"/>
    </location>
</feature>
<keyword evidence="4" id="KW-1185">Reference proteome</keyword>
<dbReference type="Proteomes" id="UP001312865">
    <property type="component" value="Unassembled WGS sequence"/>
</dbReference>
<dbReference type="Pfam" id="PF04977">
    <property type="entry name" value="DivIC"/>
    <property type="match status" value="1"/>
</dbReference>
<organism evidence="3 4">
    <name type="scientific">Bacillus spongiae</name>
    <dbReference type="NCBI Taxonomy" id="2683610"/>
    <lineage>
        <taxon>Bacteria</taxon>
        <taxon>Bacillati</taxon>
        <taxon>Bacillota</taxon>
        <taxon>Bacilli</taxon>
        <taxon>Bacillales</taxon>
        <taxon>Bacillaceae</taxon>
        <taxon>Bacillus</taxon>
    </lineage>
</organism>
<protein>
    <submittedName>
        <fullName evidence="3">Septum formation initiator family protein</fullName>
    </submittedName>
</protein>
<evidence type="ECO:0000313" key="4">
    <source>
        <dbReference type="Proteomes" id="UP001312865"/>
    </source>
</evidence>
<accession>A0ABU8HJE1</accession>
<feature type="coiled-coil region" evidence="1">
    <location>
        <begin position="61"/>
        <end position="95"/>
    </location>
</feature>
<evidence type="ECO:0000256" key="2">
    <source>
        <dbReference type="SAM" id="Phobius"/>
    </source>
</evidence>
<evidence type="ECO:0000313" key="3">
    <source>
        <dbReference type="EMBL" id="MEI5909505.1"/>
    </source>
</evidence>
<gene>
    <name evidence="3" type="ORF">WAK64_20975</name>
</gene>
<name>A0ABU8HJE1_9BACI</name>
<keyword evidence="2" id="KW-0472">Membrane</keyword>
<evidence type="ECO:0000256" key="1">
    <source>
        <dbReference type="SAM" id="Coils"/>
    </source>
</evidence>
<dbReference type="InterPro" id="IPR039076">
    <property type="entry name" value="DivIC"/>
</dbReference>
<proteinExistence type="predicted"/>
<dbReference type="EMBL" id="JBBAXC010000028">
    <property type="protein sequence ID" value="MEI5909505.1"/>
    <property type="molecule type" value="Genomic_DNA"/>
</dbReference>
<reference evidence="3 4" key="1">
    <citation type="journal article" date="2018" name="J. Microbiol.">
        <title>Bacillus spongiae sp. nov., isolated from sponge of Jeju Island.</title>
        <authorList>
            <person name="Lee G.E."/>
            <person name="Im W.T."/>
            <person name="Park J.S."/>
        </authorList>
    </citation>
    <scope>NUCLEOTIDE SEQUENCE [LARGE SCALE GENOMIC DNA]</scope>
    <source>
        <strain evidence="3 4">135PIL107-10</strain>
    </source>
</reference>
<dbReference type="RefSeq" id="WP_336588947.1">
    <property type="nucleotide sequence ID" value="NZ_JBBAXC010000028.1"/>
</dbReference>
<dbReference type="PANTHER" id="PTHR40027:SF1">
    <property type="entry name" value="CELL DIVISION PROTEIN DIVIC"/>
    <property type="match status" value="1"/>
</dbReference>
<keyword evidence="2" id="KW-0812">Transmembrane</keyword>
<sequence>MRKANNITSMNNDYARLHEKRKKNATKHKRRLVRRLTVFFTIVIMVGVGLISILFSGSDRLESKEAEHTQLKKELQSLQDEQLLLEEELAKLNDDEYIAKLARKEYFLSDEGEIIFTLPKSE</sequence>
<comment type="caution">
    <text evidence="3">The sequence shown here is derived from an EMBL/GenBank/DDBJ whole genome shotgun (WGS) entry which is preliminary data.</text>
</comment>
<keyword evidence="2" id="KW-1133">Transmembrane helix</keyword>
<dbReference type="InterPro" id="IPR007060">
    <property type="entry name" value="FtsL/DivIC"/>
</dbReference>
<dbReference type="PANTHER" id="PTHR40027">
    <property type="entry name" value="CELL DIVISION PROTEIN DIVIC"/>
    <property type="match status" value="1"/>
</dbReference>